<name>A0A0A8Z289_ARUDO</name>
<reference evidence="1" key="1">
    <citation type="submission" date="2014-09" db="EMBL/GenBank/DDBJ databases">
        <authorList>
            <person name="Magalhaes I.L.F."/>
            <person name="Oliveira U."/>
            <person name="Santos F.R."/>
            <person name="Vidigal T.H.D.A."/>
            <person name="Brescovit A.D."/>
            <person name="Santos A.J."/>
        </authorList>
    </citation>
    <scope>NUCLEOTIDE SEQUENCE</scope>
    <source>
        <tissue evidence="1">Shoot tissue taken approximately 20 cm above the soil surface</tissue>
    </source>
</reference>
<protein>
    <submittedName>
        <fullName evidence="1">Uncharacterized protein</fullName>
    </submittedName>
</protein>
<sequence length="48" mass="5461">MALCVAGSGWGKIIRCLCYWMMRYIIKSDAWACFSSAVASPWLMDVMH</sequence>
<dbReference type="AlphaFoldDB" id="A0A0A8Z289"/>
<accession>A0A0A8Z289</accession>
<organism evidence="1">
    <name type="scientific">Arundo donax</name>
    <name type="common">Giant reed</name>
    <name type="synonym">Donax arundinaceus</name>
    <dbReference type="NCBI Taxonomy" id="35708"/>
    <lineage>
        <taxon>Eukaryota</taxon>
        <taxon>Viridiplantae</taxon>
        <taxon>Streptophyta</taxon>
        <taxon>Embryophyta</taxon>
        <taxon>Tracheophyta</taxon>
        <taxon>Spermatophyta</taxon>
        <taxon>Magnoliopsida</taxon>
        <taxon>Liliopsida</taxon>
        <taxon>Poales</taxon>
        <taxon>Poaceae</taxon>
        <taxon>PACMAD clade</taxon>
        <taxon>Arundinoideae</taxon>
        <taxon>Arundineae</taxon>
        <taxon>Arundo</taxon>
    </lineage>
</organism>
<proteinExistence type="predicted"/>
<reference evidence="1" key="2">
    <citation type="journal article" date="2015" name="Data Brief">
        <title>Shoot transcriptome of the giant reed, Arundo donax.</title>
        <authorList>
            <person name="Barrero R.A."/>
            <person name="Guerrero F.D."/>
            <person name="Moolhuijzen P."/>
            <person name="Goolsby J.A."/>
            <person name="Tidwell J."/>
            <person name="Bellgard S.E."/>
            <person name="Bellgard M.I."/>
        </authorList>
    </citation>
    <scope>NUCLEOTIDE SEQUENCE</scope>
    <source>
        <tissue evidence="1">Shoot tissue taken approximately 20 cm above the soil surface</tissue>
    </source>
</reference>
<dbReference type="EMBL" id="GBRH01267030">
    <property type="protein sequence ID" value="JAD30865.1"/>
    <property type="molecule type" value="Transcribed_RNA"/>
</dbReference>
<evidence type="ECO:0000313" key="1">
    <source>
        <dbReference type="EMBL" id="JAD30865.1"/>
    </source>
</evidence>